<sequence>MLKFLPIFIVAFVAVKAYDFTDFDFNQYLFDEFVSMNDDDSVSRQRRDTEVMPAGGEKKECGGRRGDWKKDFACCAGDKFDPEHFKMIKETKKQCAAKLRANNSDVENFDPFDCEKMGRIKQLIICEGECFSKAMNILDEAGKLNREVIVKHLSEHWVNDSEWKKAAYEGYVDKCIAKAEAIEQHADQKCNSVPMEFHYCIWGQFINGCPADLRVDSSKCNKMRERHSQGTGSFLNKHVLHDFLHHGHGKTLGSEEKDM</sequence>
<gene>
    <name evidence="5" type="primary">DplaOBP16</name>
</gene>
<dbReference type="InterPro" id="IPR036728">
    <property type="entry name" value="PBP_GOBP_sf"/>
</dbReference>
<proteinExistence type="evidence at transcript level"/>
<comment type="subcellular location">
    <subcellularLocation>
        <location evidence="1">Secreted</location>
    </subcellularLocation>
</comment>
<evidence type="ECO:0000256" key="1">
    <source>
        <dbReference type="ARBA" id="ARBA00004613"/>
    </source>
</evidence>
<evidence type="ECO:0000256" key="2">
    <source>
        <dbReference type="ARBA" id="ARBA00008098"/>
    </source>
</evidence>
<dbReference type="InterPro" id="IPR006170">
    <property type="entry name" value="PBP/GOBP"/>
</dbReference>
<accession>A0A0N7KC03</accession>
<dbReference type="GO" id="GO:0005576">
    <property type="term" value="C:extracellular region"/>
    <property type="evidence" value="ECO:0007669"/>
    <property type="project" value="UniProtKB-SubCell"/>
</dbReference>
<reference evidence="5" key="1">
    <citation type="submission" date="2015-04" db="EMBL/GenBank/DDBJ databases">
        <title>The repertoire of odorant-binding proteins was not affected by host specialization in two Delia species (Diptera: Anthomyiidae).</title>
        <authorList>
            <person name="Matsuo T."/>
            <person name="Ohta S."/>
            <person name="Seto Y."/>
            <person name="Tamura K."/>
            <person name="Ishikawa Y."/>
        </authorList>
    </citation>
    <scope>NUCLEOTIDE SEQUENCE</scope>
    <source>
        <tissue evidence="5">Antenna</tissue>
    </source>
</reference>
<feature type="signal peptide" evidence="4">
    <location>
        <begin position="1"/>
        <end position="17"/>
    </location>
</feature>
<keyword evidence="3" id="KW-0964">Secreted</keyword>
<name>A0A0N7KC03_9MUSC</name>
<dbReference type="Gene3D" id="1.10.238.270">
    <property type="match status" value="1"/>
</dbReference>
<evidence type="ECO:0000256" key="4">
    <source>
        <dbReference type="SAM" id="SignalP"/>
    </source>
</evidence>
<dbReference type="PANTHER" id="PTHR21066:SF17">
    <property type="entry name" value="AGAP011368-PA"/>
    <property type="match status" value="1"/>
</dbReference>
<dbReference type="AlphaFoldDB" id="A0A0N7KC03"/>
<dbReference type="Pfam" id="PF01395">
    <property type="entry name" value="PBP_GOBP"/>
    <property type="match status" value="1"/>
</dbReference>
<dbReference type="GO" id="GO:0005549">
    <property type="term" value="F:odorant binding"/>
    <property type="evidence" value="ECO:0007669"/>
    <property type="project" value="InterPro"/>
</dbReference>
<dbReference type="EMBL" id="LC042121">
    <property type="protein sequence ID" value="BAS69455.1"/>
    <property type="molecule type" value="mRNA"/>
</dbReference>
<keyword evidence="4" id="KW-0732">Signal</keyword>
<protein>
    <submittedName>
        <fullName evidence="5">Odorant-binding protein 16</fullName>
    </submittedName>
</protein>
<organism evidence="5">
    <name type="scientific">Delia platura</name>
    <dbReference type="NCBI Taxonomy" id="81723"/>
    <lineage>
        <taxon>Eukaryota</taxon>
        <taxon>Metazoa</taxon>
        <taxon>Ecdysozoa</taxon>
        <taxon>Arthropoda</taxon>
        <taxon>Hexapoda</taxon>
        <taxon>Insecta</taxon>
        <taxon>Pterygota</taxon>
        <taxon>Neoptera</taxon>
        <taxon>Endopterygota</taxon>
        <taxon>Diptera</taxon>
        <taxon>Brachycera</taxon>
        <taxon>Muscomorpha</taxon>
        <taxon>Muscoidea</taxon>
        <taxon>Anthomyiidae</taxon>
        <taxon>Anthomyiinae</taxon>
        <taxon>Delia</taxon>
    </lineage>
</organism>
<evidence type="ECO:0000256" key="3">
    <source>
        <dbReference type="ARBA" id="ARBA00022525"/>
    </source>
</evidence>
<dbReference type="PANTHER" id="PTHR21066">
    <property type="entry name" value="ODORANT-BINDING PROTEIN 59A-RELATED"/>
    <property type="match status" value="1"/>
</dbReference>
<dbReference type="InterPro" id="IPR052295">
    <property type="entry name" value="Odorant-binding_protein"/>
</dbReference>
<evidence type="ECO:0000313" key="5">
    <source>
        <dbReference type="EMBL" id="BAS69455.1"/>
    </source>
</evidence>
<dbReference type="SUPFAM" id="SSF47565">
    <property type="entry name" value="Insect pheromone/odorant-binding proteins"/>
    <property type="match status" value="1"/>
</dbReference>
<feature type="chain" id="PRO_5006014700" evidence="4">
    <location>
        <begin position="18"/>
        <end position="259"/>
    </location>
</feature>
<comment type="similarity">
    <text evidence="2">Belongs to the PBP/GOBP family.</text>
</comment>